<dbReference type="InterPro" id="IPR049221">
    <property type="entry name" value="DUF6869"/>
</dbReference>
<accession>A0A4Z0W4U9</accession>
<dbReference type="Proteomes" id="UP000297475">
    <property type="component" value="Unassembled WGS sequence"/>
</dbReference>
<dbReference type="AlphaFoldDB" id="A0A4Z0W4U9"/>
<feature type="domain" description="DUF6869" evidence="1">
    <location>
        <begin position="18"/>
        <end position="116"/>
    </location>
</feature>
<proteinExistence type="predicted"/>
<evidence type="ECO:0000313" key="3">
    <source>
        <dbReference type="Proteomes" id="UP000297475"/>
    </source>
</evidence>
<dbReference type="EMBL" id="SRMF01000007">
    <property type="protein sequence ID" value="TGG91711.1"/>
    <property type="molecule type" value="Genomic_DNA"/>
</dbReference>
<dbReference type="OrthoDB" id="119666at2"/>
<dbReference type="Pfam" id="PF21746">
    <property type="entry name" value="DUF6869"/>
    <property type="match status" value="1"/>
</dbReference>
<organism evidence="2 3">
    <name type="scientific">Natronospirillum operosum</name>
    <dbReference type="NCBI Taxonomy" id="2759953"/>
    <lineage>
        <taxon>Bacteria</taxon>
        <taxon>Pseudomonadati</taxon>
        <taxon>Pseudomonadota</taxon>
        <taxon>Gammaproteobacteria</taxon>
        <taxon>Oceanospirillales</taxon>
        <taxon>Natronospirillaceae</taxon>
        <taxon>Natronospirillum</taxon>
    </lineage>
</organism>
<name>A0A4Z0W4U9_9GAMM</name>
<evidence type="ECO:0000259" key="1">
    <source>
        <dbReference type="Pfam" id="PF21746"/>
    </source>
</evidence>
<dbReference type="RefSeq" id="WP_135484122.1">
    <property type="nucleotide sequence ID" value="NZ_SRMF01000007.1"/>
</dbReference>
<protein>
    <recommendedName>
        <fullName evidence="1">DUF6869 domain-containing protein</fullName>
    </recommendedName>
</protein>
<reference evidence="2 3" key="1">
    <citation type="submission" date="2019-04" db="EMBL/GenBank/DDBJ databases">
        <title>Natronospirillum operosus gen. nov., sp. nov., a haloalkaliphilic satellite isolated from decaying biomass of laboratory culture of cyanobacterium Geitlerinema sp. and proposal of Natronospirillaceae fam. nov. and Saccharospirillaceae fam. nov.</title>
        <authorList>
            <person name="Kevbrin V."/>
            <person name="Boltyanskaya Y."/>
            <person name="Koziaeva V."/>
            <person name="Grouzdev D.S."/>
            <person name="Park M."/>
            <person name="Cho J."/>
        </authorList>
    </citation>
    <scope>NUCLEOTIDE SEQUENCE [LARGE SCALE GENOMIC DNA]</scope>
    <source>
        <strain evidence="2 3">G-116</strain>
    </source>
</reference>
<gene>
    <name evidence="2" type="ORF">E4656_15070</name>
</gene>
<sequence length="117" mass="13552">MDKKLLVDKWIELQSLSRDSAEANNLMWAAEEFFALTDTDPQECWDVILEVVNKTDNEWVLINLAAGPLEDLLALHPKESIVWLEREVPKNPRLKSILSGVWKNLIPDDVWERVQTL</sequence>
<keyword evidence="3" id="KW-1185">Reference proteome</keyword>
<comment type="caution">
    <text evidence="2">The sequence shown here is derived from an EMBL/GenBank/DDBJ whole genome shotgun (WGS) entry which is preliminary data.</text>
</comment>
<evidence type="ECO:0000313" key="2">
    <source>
        <dbReference type="EMBL" id="TGG91711.1"/>
    </source>
</evidence>